<dbReference type="Pfam" id="PF02096">
    <property type="entry name" value="60KD_IMP"/>
    <property type="match status" value="1"/>
</dbReference>
<feature type="transmembrane region" description="Helical" evidence="10">
    <location>
        <begin position="30"/>
        <end position="47"/>
    </location>
</feature>
<evidence type="ECO:0000313" key="13">
    <source>
        <dbReference type="Proteomes" id="UP000034516"/>
    </source>
</evidence>
<dbReference type="NCBIfam" id="TIGR03592">
    <property type="entry name" value="yidC_oxa1_cterm"/>
    <property type="match status" value="1"/>
</dbReference>
<evidence type="ECO:0000256" key="2">
    <source>
        <dbReference type="ARBA" id="ARBA00022448"/>
    </source>
</evidence>
<dbReference type="InterPro" id="IPR001708">
    <property type="entry name" value="YidC/ALB3/OXA1/COX18"/>
</dbReference>
<feature type="domain" description="Membrane insertase YidC/Oxa/ALB C-terminal" evidence="11">
    <location>
        <begin position="30"/>
        <end position="169"/>
    </location>
</feature>
<dbReference type="CDD" id="cd20070">
    <property type="entry name" value="5TM_YidC_Alb3"/>
    <property type="match status" value="1"/>
</dbReference>
<evidence type="ECO:0000256" key="10">
    <source>
        <dbReference type="SAM" id="Phobius"/>
    </source>
</evidence>
<dbReference type="GO" id="GO:0005886">
    <property type="term" value="C:plasma membrane"/>
    <property type="evidence" value="ECO:0007669"/>
    <property type="project" value="UniProtKB-SubCell"/>
</dbReference>
<evidence type="ECO:0000256" key="1">
    <source>
        <dbReference type="ARBA" id="ARBA00004651"/>
    </source>
</evidence>
<proteinExistence type="inferred from homology"/>
<evidence type="ECO:0000256" key="6">
    <source>
        <dbReference type="ARBA" id="ARBA00022989"/>
    </source>
</evidence>
<dbReference type="GO" id="GO:0051205">
    <property type="term" value="P:protein insertion into membrane"/>
    <property type="evidence" value="ECO:0007669"/>
    <property type="project" value="TreeGrafter"/>
</dbReference>
<keyword evidence="3" id="KW-1003">Cell membrane</keyword>
<dbReference type="GO" id="GO:0032977">
    <property type="term" value="F:membrane insertase activity"/>
    <property type="evidence" value="ECO:0007669"/>
    <property type="project" value="InterPro"/>
</dbReference>
<dbReference type="Proteomes" id="UP000034516">
    <property type="component" value="Unassembled WGS sequence"/>
</dbReference>
<dbReference type="PANTHER" id="PTHR12428">
    <property type="entry name" value="OXA1"/>
    <property type="match status" value="1"/>
</dbReference>
<dbReference type="AlphaFoldDB" id="A0A0G0YT29"/>
<evidence type="ECO:0000313" key="12">
    <source>
        <dbReference type="EMBL" id="KKS39769.1"/>
    </source>
</evidence>
<dbReference type="PANTHER" id="PTHR12428:SF65">
    <property type="entry name" value="CYTOCHROME C OXIDASE ASSEMBLY PROTEIN COX18, MITOCHONDRIAL"/>
    <property type="match status" value="1"/>
</dbReference>
<comment type="caution">
    <text evidence="12">The sequence shown here is derived from an EMBL/GenBank/DDBJ whole genome shotgun (WGS) entry which is preliminary data.</text>
</comment>
<dbReference type="InterPro" id="IPR047196">
    <property type="entry name" value="YidC_ALB_C"/>
</dbReference>
<reference evidence="12 13" key="1">
    <citation type="journal article" date="2015" name="Nature">
        <title>rRNA introns, odd ribosomes, and small enigmatic genomes across a large radiation of phyla.</title>
        <authorList>
            <person name="Brown C.T."/>
            <person name="Hug L.A."/>
            <person name="Thomas B.C."/>
            <person name="Sharon I."/>
            <person name="Castelle C.J."/>
            <person name="Singh A."/>
            <person name="Wilkins M.J."/>
            <person name="Williams K.H."/>
            <person name="Banfield J.F."/>
        </authorList>
    </citation>
    <scope>NUCLEOTIDE SEQUENCE [LARGE SCALE GENOMIC DNA]</scope>
</reference>
<comment type="subcellular location">
    <subcellularLocation>
        <location evidence="1">Cell membrane</location>
        <topology evidence="1">Multi-pass membrane protein</topology>
    </subcellularLocation>
    <subcellularLocation>
        <location evidence="9">Membrane</location>
        <topology evidence="9">Multi-pass membrane protein</topology>
    </subcellularLocation>
</comment>
<keyword evidence="8" id="KW-0143">Chaperone</keyword>
<keyword evidence="5" id="KW-0653">Protein transport</keyword>
<keyword evidence="2" id="KW-0813">Transport</keyword>
<gene>
    <name evidence="12" type="ORF">UV02_C0056G0010</name>
</gene>
<organism evidence="12 13">
    <name type="scientific">Candidatus Kuenenbacteria bacterium GW2011_GWA2_42_15</name>
    <dbReference type="NCBI Taxonomy" id="1618677"/>
    <lineage>
        <taxon>Bacteria</taxon>
        <taxon>Candidatus Kueneniibacteriota</taxon>
    </lineage>
</organism>
<feature type="transmembrane region" description="Helical" evidence="10">
    <location>
        <begin position="7"/>
        <end position="24"/>
    </location>
</feature>
<accession>A0A0G0YT29</accession>
<dbReference type="EMBL" id="LCCW01000056">
    <property type="protein sequence ID" value="KKS39769.1"/>
    <property type="molecule type" value="Genomic_DNA"/>
</dbReference>
<evidence type="ECO:0000256" key="9">
    <source>
        <dbReference type="RuleBase" id="RU003945"/>
    </source>
</evidence>
<evidence type="ECO:0000256" key="3">
    <source>
        <dbReference type="ARBA" id="ARBA00022475"/>
    </source>
</evidence>
<evidence type="ECO:0000256" key="8">
    <source>
        <dbReference type="ARBA" id="ARBA00023186"/>
    </source>
</evidence>
<dbReference type="GO" id="GO:0015031">
    <property type="term" value="P:protein transport"/>
    <property type="evidence" value="ECO:0007669"/>
    <property type="project" value="UniProtKB-KW"/>
</dbReference>
<dbReference type="InterPro" id="IPR028055">
    <property type="entry name" value="YidC/Oxa/ALB_C"/>
</dbReference>
<keyword evidence="4 9" id="KW-0812">Transmembrane</keyword>
<keyword evidence="6 10" id="KW-1133">Transmembrane helix</keyword>
<keyword evidence="7 10" id="KW-0472">Membrane</keyword>
<evidence type="ECO:0000259" key="11">
    <source>
        <dbReference type="Pfam" id="PF02096"/>
    </source>
</evidence>
<comment type="similarity">
    <text evidence="9">Belongs to the OXA1/ALB3/YidC family.</text>
</comment>
<name>A0A0G0YT29_9BACT</name>
<evidence type="ECO:0000256" key="7">
    <source>
        <dbReference type="ARBA" id="ARBA00023136"/>
    </source>
</evidence>
<protein>
    <submittedName>
        <fullName evidence="12">SpoIIIJ</fullName>
    </submittedName>
</protein>
<evidence type="ECO:0000256" key="5">
    <source>
        <dbReference type="ARBA" id="ARBA00022927"/>
    </source>
</evidence>
<evidence type="ECO:0000256" key="4">
    <source>
        <dbReference type="ARBA" id="ARBA00022692"/>
    </source>
</evidence>
<sequence>MIQLYHLLIYQPLFNLLVFFYNTISFQDIGVAIILITVFIKIILYPLSIKSIKAQKDLQGIQPKVDALKIKYKGNQEAMGRELMALYKNEKISPASSCLPLLIQLPFLIAVYSVFRNGFKPESLNLLYDFVRNPGQINSLAFGFLDFSQKNIVLAFLSAAAQYWASSMLITKRQPSVSGAKDENLTSALNAAALCF</sequence>